<reference evidence="1" key="2">
    <citation type="journal article" date="2015" name="Data Brief">
        <title>Shoot transcriptome of the giant reed, Arundo donax.</title>
        <authorList>
            <person name="Barrero R.A."/>
            <person name="Guerrero F.D."/>
            <person name="Moolhuijzen P."/>
            <person name="Goolsby J.A."/>
            <person name="Tidwell J."/>
            <person name="Bellgard S.E."/>
            <person name="Bellgard M.I."/>
        </authorList>
    </citation>
    <scope>NUCLEOTIDE SEQUENCE</scope>
    <source>
        <tissue evidence="1">Shoot tissue taken approximately 20 cm above the soil surface</tissue>
    </source>
</reference>
<dbReference type="AlphaFoldDB" id="A0A0A8Y5Y8"/>
<protein>
    <submittedName>
        <fullName evidence="1">Uncharacterized protein</fullName>
    </submittedName>
</protein>
<organism evidence="1">
    <name type="scientific">Arundo donax</name>
    <name type="common">Giant reed</name>
    <name type="synonym">Donax arundinaceus</name>
    <dbReference type="NCBI Taxonomy" id="35708"/>
    <lineage>
        <taxon>Eukaryota</taxon>
        <taxon>Viridiplantae</taxon>
        <taxon>Streptophyta</taxon>
        <taxon>Embryophyta</taxon>
        <taxon>Tracheophyta</taxon>
        <taxon>Spermatophyta</taxon>
        <taxon>Magnoliopsida</taxon>
        <taxon>Liliopsida</taxon>
        <taxon>Poales</taxon>
        <taxon>Poaceae</taxon>
        <taxon>PACMAD clade</taxon>
        <taxon>Arundinoideae</taxon>
        <taxon>Arundineae</taxon>
        <taxon>Arundo</taxon>
    </lineage>
</organism>
<evidence type="ECO:0000313" key="1">
    <source>
        <dbReference type="EMBL" id="JAD21419.1"/>
    </source>
</evidence>
<dbReference type="EMBL" id="GBRH01276476">
    <property type="protein sequence ID" value="JAD21419.1"/>
    <property type="molecule type" value="Transcribed_RNA"/>
</dbReference>
<reference evidence="1" key="1">
    <citation type="submission" date="2014-09" db="EMBL/GenBank/DDBJ databases">
        <authorList>
            <person name="Magalhaes I.L.F."/>
            <person name="Oliveira U."/>
            <person name="Santos F.R."/>
            <person name="Vidigal T.H.D.A."/>
            <person name="Brescovit A.D."/>
            <person name="Santos A.J."/>
        </authorList>
    </citation>
    <scope>NUCLEOTIDE SEQUENCE</scope>
    <source>
        <tissue evidence="1">Shoot tissue taken approximately 20 cm above the soil surface</tissue>
    </source>
</reference>
<sequence>MLLFKVFCTKELFIRVDLAYSRNRCDVFNI</sequence>
<accession>A0A0A8Y5Y8</accession>
<proteinExistence type="predicted"/>
<name>A0A0A8Y5Y8_ARUDO</name>